<organism evidence="1 2">
    <name type="scientific">Candidatus Scalindua arabica</name>
    <dbReference type="NCBI Taxonomy" id="1127984"/>
    <lineage>
        <taxon>Bacteria</taxon>
        <taxon>Pseudomonadati</taxon>
        <taxon>Planctomycetota</taxon>
        <taxon>Candidatus Brocadiia</taxon>
        <taxon>Candidatus Brocadiales</taxon>
        <taxon>Candidatus Scalinduaceae</taxon>
        <taxon>Candidatus Scalindua</taxon>
    </lineage>
</organism>
<reference evidence="1" key="1">
    <citation type="journal article" date="2021" name="ISME J.">
        <title>Fine-scale metabolic discontinuity in a stratified prokaryote microbiome of a Red Sea deep halocline.</title>
        <authorList>
            <person name="Michoud G."/>
            <person name="Ngugi D.K."/>
            <person name="Barozzi A."/>
            <person name="Merlino G."/>
            <person name="Calleja M.L."/>
            <person name="Delgado-Huertas A."/>
            <person name="Moran X.A.G."/>
            <person name="Daffonchio D."/>
        </authorList>
    </citation>
    <scope>NUCLEOTIDE SEQUENCE</scope>
    <source>
        <strain evidence="1">SuakinDeep_MAG55_1</strain>
    </source>
</reference>
<evidence type="ECO:0000313" key="2">
    <source>
        <dbReference type="Proteomes" id="UP000722750"/>
    </source>
</evidence>
<dbReference type="InterPro" id="IPR043519">
    <property type="entry name" value="NT_sf"/>
</dbReference>
<dbReference type="EMBL" id="JAANXD010000057">
    <property type="protein sequence ID" value="MBS1258276.1"/>
    <property type="molecule type" value="Genomic_DNA"/>
</dbReference>
<accession>A0A941W3K9</accession>
<dbReference type="Pfam" id="PF09970">
    <property type="entry name" value="DUF2204"/>
    <property type="match status" value="1"/>
</dbReference>
<protein>
    <recommendedName>
        <fullName evidence="3">Nucleotidyltransferase</fullName>
    </recommendedName>
</protein>
<gene>
    <name evidence="1" type="ORF">MAG551_01332</name>
</gene>
<sequence>MLNQDYKEMLQILQNQDVDFILVGAYALAAQGYPRSTLDIDIWVDPTKENSMKVFKALSEFGAPLDEIGTNSFEQKGIMFQIGVAPCRIDIITEISGDIDFQSARNRAKQVEIEDISLNILSIEDLIKN</sequence>
<dbReference type="Proteomes" id="UP000722750">
    <property type="component" value="Unassembled WGS sequence"/>
</dbReference>
<dbReference type="SUPFAM" id="SSF81301">
    <property type="entry name" value="Nucleotidyltransferase"/>
    <property type="match status" value="1"/>
</dbReference>
<evidence type="ECO:0008006" key="3">
    <source>
        <dbReference type="Google" id="ProtNLM"/>
    </source>
</evidence>
<evidence type="ECO:0000313" key="1">
    <source>
        <dbReference type="EMBL" id="MBS1258276.1"/>
    </source>
</evidence>
<comment type="caution">
    <text evidence="1">The sequence shown here is derived from an EMBL/GenBank/DDBJ whole genome shotgun (WGS) entry which is preliminary data.</text>
</comment>
<dbReference type="Gene3D" id="3.30.460.40">
    <property type="match status" value="1"/>
</dbReference>
<name>A0A941W3K9_9BACT</name>
<proteinExistence type="predicted"/>
<dbReference type="AlphaFoldDB" id="A0A941W3K9"/>
<dbReference type="InterPro" id="IPR018700">
    <property type="entry name" value="DUF2204"/>
</dbReference>